<evidence type="ECO:0000313" key="7">
    <source>
        <dbReference type="Proteomes" id="UP000004994"/>
    </source>
</evidence>
<feature type="domain" description="Dehydrogenase E1 component" evidence="5">
    <location>
        <begin position="39"/>
        <end position="86"/>
    </location>
</feature>
<accession>A0A3Q7HCH4</accession>
<dbReference type="InterPro" id="IPR029061">
    <property type="entry name" value="THDP-binding"/>
</dbReference>
<keyword evidence="4" id="KW-0472">Membrane</keyword>
<feature type="transmembrane region" description="Helical" evidence="4">
    <location>
        <begin position="12"/>
        <end position="35"/>
    </location>
</feature>
<dbReference type="InterPro" id="IPR050642">
    <property type="entry name" value="PDH_E1_Alpha_Subunit"/>
</dbReference>
<keyword evidence="4" id="KW-1133">Transmembrane helix</keyword>
<evidence type="ECO:0000256" key="1">
    <source>
        <dbReference type="ARBA" id="ARBA00001964"/>
    </source>
</evidence>
<sequence length="106" mass="12221">MRPTSSDDTLWLIEMSFVTLAIRYFFDLNVFVLVAKKNHYATKDPITILKKYIFENNLVNEAELKAIDKKIDESVEESVEFAVQAPIGPDGRYRCEDPKFTEGITQ</sequence>
<dbReference type="EnsemblPlants" id="Solyc07g042927.1.1">
    <property type="protein sequence ID" value="Solyc07g042927.1.1"/>
    <property type="gene ID" value="Solyc07g042927.1"/>
</dbReference>
<dbReference type="STRING" id="4081.A0A3Q7HCH4"/>
<comment type="cofactor">
    <cofactor evidence="1">
        <name>thiamine diphosphate</name>
        <dbReference type="ChEBI" id="CHEBI:58937"/>
    </cofactor>
</comment>
<evidence type="ECO:0000256" key="4">
    <source>
        <dbReference type="SAM" id="Phobius"/>
    </source>
</evidence>
<dbReference type="GO" id="GO:0016624">
    <property type="term" value="F:oxidoreductase activity, acting on the aldehyde or oxo group of donors, disulfide as acceptor"/>
    <property type="evidence" value="ECO:0007669"/>
    <property type="project" value="InterPro"/>
</dbReference>
<dbReference type="SUPFAM" id="SSF52518">
    <property type="entry name" value="Thiamin diphosphate-binding fold (THDP-binding)"/>
    <property type="match status" value="1"/>
</dbReference>
<dbReference type="Gramene" id="Solyc07g042927.1.1">
    <property type="protein sequence ID" value="Solyc07g042927.1.1"/>
    <property type="gene ID" value="Solyc07g042927.1"/>
</dbReference>
<keyword evidence="4" id="KW-0812">Transmembrane</keyword>
<dbReference type="AlphaFoldDB" id="A0A3Q7HCH4"/>
<dbReference type="Gene3D" id="3.40.50.970">
    <property type="match status" value="1"/>
</dbReference>
<dbReference type="PANTHER" id="PTHR11516">
    <property type="entry name" value="PYRUVATE DEHYDROGENASE E1 COMPONENT, ALPHA SUBUNIT BACTERIAL AND ORGANELLAR"/>
    <property type="match status" value="1"/>
</dbReference>
<name>A0A3Q7HCH4_SOLLC</name>
<reference evidence="6" key="2">
    <citation type="submission" date="2019-01" db="UniProtKB">
        <authorList>
            <consortium name="EnsemblPlants"/>
        </authorList>
    </citation>
    <scope>IDENTIFICATION</scope>
    <source>
        <strain evidence="6">cv. Heinz 1706</strain>
    </source>
</reference>
<organism evidence="6">
    <name type="scientific">Solanum lycopersicum</name>
    <name type="common">Tomato</name>
    <name type="synonym">Lycopersicon esculentum</name>
    <dbReference type="NCBI Taxonomy" id="4081"/>
    <lineage>
        <taxon>Eukaryota</taxon>
        <taxon>Viridiplantae</taxon>
        <taxon>Streptophyta</taxon>
        <taxon>Embryophyta</taxon>
        <taxon>Tracheophyta</taxon>
        <taxon>Spermatophyta</taxon>
        <taxon>Magnoliopsida</taxon>
        <taxon>eudicotyledons</taxon>
        <taxon>Gunneridae</taxon>
        <taxon>Pentapetalae</taxon>
        <taxon>asterids</taxon>
        <taxon>lamiids</taxon>
        <taxon>Solanales</taxon>
        <taxon>Solanaceae</taxon>
        <taxon>Solanoideae</taxon>
        <taxon>Solaneae</taxon>
        <taxon>Solanum</taxon>
        <taxon>Solanum subgen. Lycopersicon</taxon>
    </lineage>
</organism>
<keyword evidence="3" id="KW-0786">Thiamine pyrophosphate</keyword>
<dbReference type="InterPro" id="IPR001017">
    <property type="entry name" value="DH_E1"/>
</dbReference>
<dbReference type="Pfam" id="PF00676">
    <property type="entry name" value="E1_dh"/>
    <property type="match status" value="1"/>
</dbReference>
<reference evidence="6" key="1">
    <citation type="journal article" date="2012" name="Nature">
        <title>The tomato genome sequence provides insights into fleshy fruit evolution.</title>
        <authorList>
            <consortium name="Tomato Genome Consortium"/>
        </authorList>
    </citation>
    <scope>NUCLEOTIDE SEQUENCE [LARGE SCALE GENOMIC DNA]</scope>
    <source>
        <strain evidence="6">cv. Heinz 1706</strain>
    </source>
</reference>
<evidence type="ECO:0000256" key="3">
    <source>
        <dbReference type="ARBA" id="ARBA00023052"/>
    </source>
</evidence>
<dbReference type="InParanoid" id="A0A3Q7HCH4"/>
<protein>
    <recommendedName>
        <fullName evidence="5">Dehydrogenase E1 component domain-containing protein</fullName>
    </recommendedName>
</protein>
<dbReference type="PANTHER" id="PTHR11516:SF60">
    <property type="entry name" value="PYRUVATE DEHYDROGENASE E1 COMPONENT SUBUNIT ALPHA"/>
    <property type="match status" value="1"/>
</dbReference>
<proteinExistence type="predicted"/>
<evidence type="ECO:0000259" key="5">
    <source>
        <dbReference type="Pfam" id="PF00676"/>
    </source>
</evidence>
<keyword evidence="7" id="KW-1185">Reference proteome</keyword>
<evidence type="ECO:0000313" key="6">
    <source>
        <dbReference type="EnsemblPlants" id="Solyc07g042927.1.1"/>
    </source>
</evidence>
<keyword evidence="2" id="KW-0560">Oxidoreductase</keyword>
<evidence type="ECO:0000256" key="2">
    <source>
        <dbReference type="ARBA" id="ARBA00023002"/>
    </source>
</evidence>
<dbReference type="Proteomes" id="UP000004994">
    <property type="component" value="Chromosome 7"/>
</dbReference>